<accession>A0A654U1P3</accession>
<dbReference type="AlphaFoldDB" id="A0A654U1P3"/>
<evidence type="ECO:0000313" key="1">
    <source>
        <dbReference type="EMBL" id="CFR84027.1"/>
    </source>
</evidence>
<reference evidence="1 2" key="1">
    <citation type="submission" date="2015-03" db="EMBL/GenBank/DDBJ databases">
        <authorList>
            <consortium name="Pathogen Informatics"/>
        </authorList>
    </citation>
    <scope>NUCLEOTIDE SEQUENCE [LARGE SCALE GENOMIC DNA]</scope>
    <source>
        <strain evidence="1 2">C09601061</strain>
    </source>
</reference>
<organism evidence="1 2">
    <name type="scientific">Mycobacterium tuberculosis</name>
    <dbReference type="NCBI Taxonomy" id="1773"/>
    <lineage>
        <taxon>Bacteria</taxon>
        <taxon>Bacillati</taxon>
        <taxon>Actinomycetota</taxon>
        <taxon>Actinomycetes</taxon>
        <taxon>Mycobacteriales</taxon>
        <taxon>Mycobacteriaceae</taxon>
        <taxon>Mycobacterium</taxon>
        <taxon>Mycobacterium tuberculosis complex</taxon>
    </lineage>
</organism>
<proteinExistence type="predicted"/>
<protein>
    <submittedName>
        <fullName evidence="1">Uncharacterized protein</fullName>
    </submittedName>
</protein>
<dbReference type="Proteomes" id="UP000046680">
    <property type="component" value="Unassembled WGS sequence"/>
</dbReference>
<dbReference type="EMBL" id="CGCX01000818">
    <property type="protein sequence ID" value="CFR84027.1"/>
    <property type="molecule type" value="Genomic_DNA"/>
</dbReference>
<gene>
    <name evidence="1" type="ORF">ERS007657_02223</name>
</gene>
<name>A0A654U1P3_MYCTX</name>
<evidence type="ECO:0000313" key="2">
    <source>
        <dbReference type="Proteomes" id="UP000046680"/>
    </source>
</evidence>
<sequence length="114" mass="12121">MAASWVRAPIRLAKRAANSAATSRERTMPAAGLSEIALANRPLAAGTANSVAVICAPALSPKMVTLPGSPPNSAMLSWTQRNANTRSRRYTLLSRVICGVDKDDRSRHPNAPSR</sequence>